<keyword evidence="2" id="KW-1185">Reference proteome</keyword>
<comment type="caution">
    <text evidence="1">The sequence shown here is derived from an EMBL/GenBank/DDBJ whole genome shotgun (WGS) entry which is preliminary data.</text>
</comment>
<proteinExistence type="predicted"/>
<evidence type="ECO:0000313" key="1">
    <source>
        <dbReference type="EMBL" id="MPC74760.1"/>
    </source>
</evidence>
<gene>
    <name evidence="1" type="ORF">E2C01_069135</name>
</gene>
<evidence type="ECO:0000313" key="2">
    <source>
        <dbReference type="Proteomes" id="UP000324222"/>
    </source>
</evidence>
<protein>
    <submittedName>
        <fullName evidence="1">Uncharacterized protein</fullName>
    </submittedName>
</protein>
<reference evidence="1 2" key="1">
    <citation type="submission" date="2019-05" db="EMBL/GenBank/DDBJ databases">
        <title>Another draft genome of Portunus trituberculatus and its Hox gene families provides insights of decapod evolution.</title>
        <authorList>
            <person name="Jeong J.-H."/>
            <person name="Song I."/>
            <person name="Kim S."/>
            <person name="Choi T."/>
            <person name="Kim D."/>
            <person name="Ryu S."/>
            <person name="Kim W."/>
        </authorList>
    </citation>
    <scope>NUCLEOTIDE SEQUENCE [LARGE SCALE GENOMIC DNA]</scope>
    <source>
        <tissue evidence="1">Muscle</tissue>
    </source>
</reference>
<accession>A0A5B7HQN1</accession>
<dbReference type="Proteomes" id="UP000324222">
    <property type="component" value="Unassembled WGS sequence"/>
</dbReference>
<sequence length="164" mass="17789">MLQAVYSIRGRTIFIRYSPQPFITVPVLIIIRSWTAAGYRGLSAPPTFSYVLIMACISFRKVGRHQGGDYGGPTTGYGVSDPNLSPSLPPFLALPSTASPPPATPLSSPSPPPTMSAVRNTAAVPAFFLARYIPHRYASLHHSSLLSPQQPHYRVHSTTSSPDW</sequence>
<organism evidence="1 2">
    <name type="scientific">Portunus trituberculatus</name>
    <name type="common">Swimming crab</name>
    <name type="synonym">Neptunus trituberculatus</name>
    <dbReference type="NCBI Taxonomy" id="210409"/>
    <lineage>
        <taxon>Eukaryota</taxon>
        <taxon>Metazoa</taxon>
        <taxon>Ecdysozoa</taxon>
        <taxon>Arthropoda</taxon>
        <taxon>Crustacea</taxon>
        <taxon>Multicrustacea</taxon>
        <taxon>Malacostraca</taxon>
        <taxon>Eumalacostraca</taxon>
        <taxon>Eucarida</taxon>
        <taxon>Decapoda</taxon>
        <taxon>Pleocyemata</taxon>
        <taxon>Brachyura</taxon>
        <taxon>Eubrachyura</taxon>
        <taxon>Portunoidea</taxon>
        <taxon>Portunidae</taxon>
        <taxon>Portuninae</taxon>
        <taxon>Portunus</taxon>
    </lineage>
</organism>
<dbReference type="EMBL" id="VSRR010039651">
    <property type="protein sequence ID" value="MPC74760.1"/>
    <property type="molecule type" value="Genomic_DNA"/>
</dbReference>
<dbReference type="AlphaFoldDB" id="A0A5B7HQN1"/>
<name>A0A5B7HQN1_PORTR</name>